<dbReference type="PROSITE" id="PS50011">
    <property type="entry name" value="PROTEIN_KINASE_DOM"/>
    <property type="match status" value="1"/>
</dbReference>
<evidence type="ECO:0000256" key="2">
    <source>
        <dbReference type="ARBA" id="ARBA00011534"/>
    </source>
</evidence>
<reference evidence="15 16" key="1">
    <citation type="journal article" date="2014" name="Genome Biol. Evol.">
        <title>Comparative genomics and transcriptomics analyses reveal divergent lifestyle features of nematode endoparasitic fungus Hirsutella minnesotensis.</title>
        <authorList>
            <person name="Lai Y."/>
            <person name="Liu K."/>
            <person name="Zhang X."/>
            <person name="Zhang X."/>
            <person name="Li K."/>
            <person name="Wang N."/>
            <person name="Shu C."/>
            <person name="Wu Y."/>
            <person name="Wang C."/>
            <person name="Bushley K.E."/>
            <person name="Xiang M."/>
            <person name="Liu X."/>
        </authorList>
    </citation>
    <scope>NUCLEOTIDE SEQUENCE [LARGE SCALE GENOMIC DNA]</scope>
    <source>
        <strain evidence="15 16">3608</strain>
    </source>
</reference>
<dbReference type="GO" id="GO:0005524">
    <property type="term" value="F:ATP binding"/>
    <property type="evidence" value="ECO:0007669"/>
    <property type="project" value="UniProtKB-KW"/>
</dbReference>
<dbReference type="InterPro" id="IPR011009">
    <property type="entry name" value="Kinase-like_dom_sf"/>
</dbReference>
<evidence type="ECO:0000259" key="14">
    <source>
        <dbReference type="PROSITE" id="PS50011"/>
    </source>
</evidence>
<evidence type="ECO:0000313" key="15">
    <source>
        <dbReference type="EMBL" id="KJZ69745.1"/>
    </source>
</evidence>
<dbReference type="PANTHER" id="PTHR44329">
    <property type="entry name" value="SERINE/THREONINE-PROTEIN KINASE TNNI3K-RELATED"/>
    <property type="match status" value="1"/>
</dbReference>
<name>A0A0F7ZJL7_9HYPO</name>
<evidence type="ECO:0000256" key="5">
    <source>
        <dbReference type="ARBA" id="ARBA00019973"/>
    </source>
</evidence>
<comment type="catalytic activity">
    <reaction evidence="12">
        <text>L-threonyl-[protein] + ATP = O-phospho-L-threonyl-[protein] + ADP + H(+)</text>
        <dbReference type="Rhea" id="RHEA:46608"/>
        <dbReference type="Rhea" id="RHEA-COMP:11060"/>
        <dbReference type="Rhea" id="RHEA-COMP:11605"/>
        <dbReference type="ChEBI" id="CHEBI:15378"/>
        <dbReference type="ChEBI" id="CHEBI:30013"/>
        <dbReference type="ChEBI" id="CHEBI:30616"/>
        <dbReference type="ChEBI" id="CHEBI:61977"/>
        <dbReference type="ChEBI" id="CHEBI:456216"/>
        <dbReference type="EC" id="2.7.11.1"/>
    </reaction>
</comment>
<keyword evidence="9" id="KW-0067">ATP-binding</keyword>
<evidence type="ECO:0000256" key="8">
    <source>
        <dbReference type="ARBA" id="ARBA00022777"/>
    </source>
</evidence>
<evidence type="ECO:0000256" key="3">
    <source>
        <dbReference type="ARBA" id="ARBA00012513"/>
    </source>
</evidence>
<gene>
    <name evidence="15" type="ORF">HIM_10856</name>
</gene>
<evidence type="ECO:0000256" key="6">
    <source>
        <dbReference type="ARBA" id="ARBA00022679"/>
    </source>
</evidence>
<evidence type="ECO:0000256" key="13">
    <source>
        <dbReference type="ARBA" id="ARBA00048679"/>
    </source>
</evidence>
<keyword evidence="7" id="KW-0547">Nucleotide-binding</keyword>
<dbReference type="InterPro" id="IPR000719">
    <property type="entry name" value="Prot_kinase_dom"/>
</dbReference>
<evidence type="ECO:0000256" key="4">
    <source>
        <dbReference type="ARBA" id="ARBA00013948"/>
    </source>
</evidence>
<evidence type="ECO:0000313" key="16">
    <source>
        <dbReference type="Proteomes" id="UP000054481"/>
    </source>
</evidence>
<dbReference type="PROSITE" id="PS00109">
    <property type="entry name" value="PROTEIN_KINASE_TYR"/>
    <property type="match status" value="1"/>
</dbReference>
<dbReference type="EMBL" id="KQ030682">
    <property type="protein sequence ID" value="KJZ69745.1"/>
    <property type="molecule type" value="Genomic_DNA"/>
</dbReference>
<evidence type="ECO:0000256" key="7">
    <source>
        <dbReference type="ARBA" id="ARBA00022741"/>
    </source>
</evidence>
<dbReference type="PANTHER" id="PTHR44329:SF288">
    <property type="entry name" value="MITOGEN-ACTIVATED PROTEIN KINASE KINASE KINASE 20"/>
    <property type="match status" value="1"/>
</dbReference>
<comment type="function">
    <text evidence="1">Component of the EKC/KEOPS complex that is required for the formation of a threonylcarbamoyl group on adenosine at position 37 (t(6)A37) in tRNAs that read codons beginning with adenine. The complex is probably involved in the transfer of the threonylcarbamoyl moiety of threonylcarbamoyl-AMP (TC-AMP) to the N6 group of A37. BUD32 has ATPase activity in the context of the EKC/KEOPS complex and likely plays a supporting role to the catalytic subunit KAE1. The EKC/KEOPS complex also promotes both telomere uncapping and telomere elongation. The complex is required for efficient recruitment of transcriptional coactivators.</text>
</comment>
<dbReference type="EC" id="2.7.11.1" evidence="3"/>
<dbReference type="InterPro" id="IPR051681">
    <property type="entry name" value="Ser/Thr_Kinases-Pseudokinases"/>
</dbReference>
<dbReference type="OrthoDB" id="1668230at2759"/>
<dbReference type="SUPFAM" id="SSF56112">
    <property type="entry name" value="Protein kinase-like (PK-like)"/>
    <property type="match status" value="1"/>
</dbReference>
<accession>A0A0F7ZJL7</accession>
<comment type="subunit">
    <text evidence="2">Component of the EKC/KEOPS complex composed of at least BUD32, CGI121, GON7, KAE1 and PCC1; the whole complex dimerizes.</text>
</comment>
<keyword evidence="8" id="KW-0418">Kinase</keyword>
<sequence length="309" mass="34854">MSHITYVEIRRHLPQKVKRIIAHGGGCWIGEIDETTVLKFPHSPEEMKWVRIEAKILSVLGHHPRIVRLKGLVDDGLLLELAPNGNLHDYLSAHPETSLDRRLAWCVQVTEAVAYTHSKRILHCDIRHDNLLLDANLDLKLADFQGQHFSTKGEILLDALSVESTKSYLPRKPADHASIRTDLFALGSVIYFIMMGYEVFPELDKFEDEDEIGIRFRSGEFPTDPHICAAITAKCWKQLYSSAWQALSDLEAVQAAIVRGEKSDMIAKDVIPVPSEDAPSQVTPWLGGLCDDTQELKEPPLYRQLVGFD</sequence>
<dbReference type="Proteomes" id="UP000054481">
    <property type="component" value="Unassembled WGS sequence"/>
</dbReference>
<keyword evidence="16" id="KW-1185">Reference proteome</keyword>
<protein>
    <recommendedName>
        <fullName evidence="5">EKC/KEOPS complex subunit BUD32</fullName>
        <ecNumber evidence="3">2.7.11.1</ecNumber>
    </recommendedName>
    <alternativeName>
        <fullName evidence="10 11">Atypical Serine/threonine protein kinase BUD32</fullName>
    </alternativeName>
    <alternativeName>
        <fullName evidence="4">EKC/KEOPS complex subunit bud32</fullName>
    </alternativeName>
</protein>
<dbReference type="Gene3D" id="1.10.510.10">
    <property type="entry name" value="Transferase(Phosphotransferase) domain 1"/>
    <property type="match status" value="1"/>
</dbReference>
<evidence type="ECO:0000256" key="10">
    <source>
        <dbReference type="ARBA" id="ARBA00030980"/>
    </source>
</evidence>
<evidence type="ECO:0000256" key="12">
    <source>
        <dbReference type="ARBA" id="ARBA00047899"/>
    </source>
</evidence>
<proteinExistence type="predicted"/>
<evidence type="ECO:0000256" key="1">
    <source>
        <dbReference type="ARBA" id="ARBA00003747"/>
    </source>
</evidence>
<keyword evidence="6" id="KW-0808">Transferase</keyword>
<dbReference type="Pfam" id="PF00069">
    <property type="entry name" value="Pkinase"/>
    <property type="match status" value="1"/>
</dbReference>
<dbReference type="InterPro" id="IPR008266">
    <property type="entry name" value="Tyr_kinase_AS"/>
</dbReference>
<feature type="domain" description="Protein kinase" evidence="14">
    <location>
        <begin position="1"/>
        <end position="309"/>
    </location>
</feature>
<organism evidence="15 16">
    <name type="scientific">Hirsutella minnesotensis 3608</name>
    <dbReference type="NCBI Taxonomy" id="1043627"/>
    <lineage>
        <taxon>Eukaryota</taxon>
        <taxon>Fungi</taxon>
        <taxon>Dikarya</taxon>
        <taxon>Ascomycota</taxon>
        <taxon>Pezizomycotina</taxon>
        <taxon>Sordariomycetes</taxon>
        <taxon>Hypocreomycetidae</taxon>
        <taxon>Hypocreales</taxon>
        <taxon>Ophiocordycipitaceae</taxon>
        <taxon>Hirsutella</taxon>
    </lineage>
</organism>
<dbReference type="AlphaFoldDB" id="A0A0F7ZJL7"/>
<comment type="catalytic activity">
    <reaction evidence="13">
        <text>L-seryl-[protein] + ATP = O-phospho-L-seryl-[protein] + ADP + H(+)</text>
        <dbReference type="Rhea" id="RHEA:17989"/>
        <dbReference type="Rhea" id="RHEA-COMP:9863"/>
        <dbReference type="Rhea" id="RHEA-COMP:11604"/>
        <dbReference type="ChEBI" id="CHEBI:15378"/>
        <dbReference type="ChEBI" id="CHEBI:29999"/>
        <dbReference type="ChEBI" id="CHEBI:30616"/>
        <dbReference type="ChEBI" id="CHEBI:83421"/>
        <dbReference type="ChEBI" id="CHEBI:456216"/>
        <dbReference type="EC" id="2.7.11.1"/>
    </reaction>
</comment>
<dbReference type="GO" id="GO:0004674">
    <property type="term" value="F:protein serine/threonine kinase activity"/>
    <property type="evidence" value="ECO:0007669"/>
    <property type="project" value="UniProtKB-EC"/>
</dbReference>
<evidence type="ECO:0000256" key="9">
    <source>
        <dbReference type="ARBA" id="ARBA00022840"/>
    </source>
</evidence>
<evidence type="ECO:0000256" key="11">
    <source>
        <dbReference type="ARBA" id="ARBA00033194"/>
    </source>
</evidence>